<proteinExistence type="predicted"/>
<keyword evidence="1" id="KW-0732">Signal</keyword>
<dbReference type="Proteomes" id="UP000054845">
    <property type="component" value="Unassembled WGS sequence"/>
</dbReference>
<organism evidence="2 3">
    <name type="scientific">Ceraceosorus bombacis</name>
    <dbReference type="NCBI Taxonomy" id="401625"/>
    <lineage>
        <taxon>Eukaryota</taxon>
        <taxon>Fungi</taxon>
        <taxon>Dikarya</taxon>
        <taxon>Basidiomycota</taxon>
        <taxon>Ustilaginomycotina</taxon>
        <taxon>Exobasidiomycetes</taxon>
        <taxon>Ceraceosorales</taxon>
        <taxon>Ceraceosoraceae</taxon>
        <taxon>Ceraceosorus</taxon>
    </lineage>
</organism>
<keyword evidence="3" id="KW-1185">Reference proteome</keyword>
<evidence type="ECO:0000256" key="1">
    <source>
        <dbReference type="SAM" id="SignalP"/>
    </source>
</evidence>
<sequence>MSRISIALICVVLLAGLTSAQKAARVQAPACPAAKHNARTATKYPGTYAQAQQTWIQRCKALGDGANSTGKTIPAFAGTPPLVACVGAAGEDLGCVVLNSFGGGWELATPQVGTSPIGV</sequence>
<dbReference type="AlphaFoldDB" id="A0A0P1BLU1"/>
<dbReference type="OrthoDB" id="10325142at2759"/>
<evidence type="ECO:0000313" key="2">
    <source>
        <dbReference type="EMBL" id="CEH16696.1"/>
    </source>
</evidence>
<evidence type="ECO:0000313" key="3">
    <source>
        <dbReference type="Proteomes" id="UP000054845"/>
    </source>
</evidence>
<accession>A0A0P1BLU1</accession>
<feature type="chain" id="PRO_5006059646" evidence="1">
    <location>
        <begin position="21"/>
        <end position="119"/>
    </location>
</feature>
<dbReference type="EMBL" id="CCYA01000318">
    <property type="protein sequence ID" value="CEH16696.1"/>
    <property type="molecule type" value="Genomic_DNA"/>
</dbReference>
<protein>
    <submittedName>
        <fullName evidence="2">Uncharacterized protein</fullName>
    </submittedName>
</protein>
<name>A0A0P1BLU1_9BASI</name>
<feature type="signal peptide" evidence="1">
    <location>
        <begin position="1"/>
        <end position="20"/>
    </location>
</feature>
<reference evidence="3" key="1">
    <citation type="submission" date="2014-09" db="EMBL/GenBank/DDBJ databases">
        <authorList>
            <person name="Sharma Rahul"/>
            <person name="Thines Marco"/>
        </authorList>
    </citation>
    <scope>NUCLEOTIDE SEQUENCE [LARGE SCALE GENOMIC DNA]</scope>
</reference>